<dbReference type="Proteomes" id="UP000239326">
    <property type="component" value="Chromosome"/>
</dbReference>
<keyword evidence="3" id="KW-1185">Reference proteome</keyword>
<evidence type="ECO:0000313" key="2">
    <source>
        <dbReference type="EMBL" id="AVO41516.1"/>
    </source>
</evidence>
<name>A0A2S0N060_9BURK</name>
<feature type="compositionally biased region" description="Basic and acidic residues" evidence="1">
    <location>
        <begin position="16"/>
        <end position="27"/>
    </location>
</feature>
<proteinExistence type="predicted"/>
<dbReference type="EMBL" id="CP027669">
    <property type="protein sequence ID" value="AVO41516.1"/>
    <property type="molecule type" value="Genomic_DNA"/>
</dbReference>
<feature type="region of interest" description="Disordered" evidence="1">
    <location>
        <begin position="1"/>
        <end position="30"/>
    </location>
</feature>
<gene>
    <name evidence="2" type="ORF">C6571_09615</name>
</gene>
<dbReference type="AlphaFoldDB" id="A0A2S0N060"/>
<feature type="region of interest" description="Disordered" evidence="1">
    <location>
        <begin position="110"/>
        <end position="129"/>
    </location>
</feature>
<evidence type="ECO:0000313" key="3">
    <source>
        <dbReference type="Proteomes" id="UP000239326"/>
    </source>
</evidence>
<organism evidence="2 3">
    <name type="scientific">Simplicispira suum</name>
    <dbReference type="NCBI Taxonomy" id="2109915"/>
    <lineage>
        <taxon>Bacteria</taxon>
        <taxon>Pseudomonadati</taxon>
        <taxon>Pseudomonadota</taxon>
        <taxon>Betaproteobacteria</taxon>
        <taxon>Burkholderiales</taxon>
        <taxon>Comamonadaceae</taxon>
        <taxon>Simplicispira</taxon>
    </lineage>
</organism>
<evidence type="ECO:0008006" key="4">
    <source>
        <dbReference type="Google" id="ProtNLM"/>
    </source>
</evidence>
<reference evidence="2 3" key="1">
    <citation type="submission" date="2018-03" db="EMBL/GenBank/DDBJ databases">
        <title>Genome sequencing of Simplicispira sp.</title>
        <authorList>
            <person name="Kim S.-J."/>
            <person name="Heo J."/>
            <person name="Kwon S.-W."/>
        </authorList>
    </citation>
    <scope>NUCLEOTIDE SEQUENCE [LARGE SCALE GENOMIC DNA]</scope>
    <source>
        <strain evidence="2 3">SC1-8</strain>
    </source>
</reference>
<accession>A0A2S0N060</accession>
<dbReference type="KEGG" id="simp:C6571_09615"/>
<protein>
    <recommendedName>
        <fullName evidence="4">DUF3224 domain-containing protein</fullName>
    </recommendedName>
</protein>
<sequence length="129" mass="13419">MRILGGWVDKAKAKKASQETDPAEKRKQAMGSFGTLSLQIAAGKAEPGTYQMGPEGQGPQSGTVVIGEAKEAGLAGDYTSKSGTLTIKSVTMEGKKLSAIEGMFDGQFGSNAGDSRAFSGQFQISPKKK</sequence>
<evidence type="ECO:0000256" key="1">
    <source>
        <dbReference type="SAM" id="MobiDB-lite"/>
    </source>
</evidence>